<evidence type="ECO:0000313" key="2">
    <source>
        <dbReference type="Proteomes" id="UP000775547"/>
    </source>
</evidence>
<organism evidence="1 2">
    <name type="scientific">Asterophora parasitica</name>
    <dbReference type="NCBI Taxonomy" id="117018"/>
    <lineage>
        <taxon>Eukaryota</taxon>
        <taxon>Fungi</taxon>
        <taxon>Dikarya</taxon>
        <taxon>Basidiomycota</taxon>
        <taxon>Agaricomycotina</taxon>
        <taxon>Agaricomycetes</taxon>
        <taxon>Agaricomycetidae</taxon>
        <taxon>Agaricales</taxon>
        <taxon>Tricholomatineae</taxon>
        <taxon>Lyophyllaceae</taxon>
        <taxon>Asterophora</taxon>
    </lineage>
</organism>
<gene>
    <name evidence="1" type="ORF">DXG03_008181</name>
</gene>
<keyword evidence="2" id="KW-1185">Reference proteome</keyword>
<dbReference type="Proteomes" id="UP000775547">
    <property type="component" value="Unassembled WGS sequence"/>
</dbReference>
<protein>
    <submittedName>
        <fullName evidence="1">Uncharacterized protein</fullName>
    </submittedName>
</protein>
<dbReference type="OrthoDB" id="3060080at2759"/>
<dbReference type="AlphaFoldDB" id="A0A9P7G0I4"/>
<dbReference type="EMBL" id="JABCKV010000656">
    <property type="protein sequence ID" value="KAG5640534.1"/>
    <property type="molecule type" value="Genomic_DNA"/>
</dbReference>
<comment type="caution">
    <text evidence="1">The sequence shown here is derived from an EMBL/GenBank/DDBJ whole genome shotgun (WGS) entry which is preliminary data.</text>
</comment>
<sequence>MNRPCQLGDSPPGPEEDEDIFEDWVDHMHGFMHIIQPLVPTLSPLPFVLALAGARVSSEEEGAENKEDHFAKLRVQLDEQVGMTDPTWNGSENSYDIIPCSATAIADDLHVDQI</sequence>
<accession>A0A9P7G0I4</accession>
<reference evidence="1" key="2">
    <citation type="submission" date="2021-10" db="EMBL/GenBank/DDBJ databases">
        <title>Phylogenomics reveals ancestral predisposition of the termite-cultivated fungus Termitomyces towards a domesticated lifestyle.</title>
        <authorList>
            <person name="Auxier B."/>
            <person name="Grum-Grzhimaylo A."/>
            <person name="Cardenas M.E."/>
            <person name="Lodge J.D."/>
            <person name="Laessoe T."/>
            <person name="Pedersen O."/>
            <person name="Smith M.E."/>
            <person name="Kuyper T.W."/>
            <person name="Franco-Molano E.A."/>
            <person name="Baroni T.J."/>
            <person name="Aanen D.K."/>
        </authorList>
    </citation>
    <scope>NUCLEOTIDE SEQUENCE</scope>
    <source>
        <strain evidence="1">AP01</strain>
        <tissue evidence="1">Mycelium</tissue>
    </source>
</reference>
<name>A0A9P7G0I4_9AGAR</name>
<reference evidence="1" key="1">
    <citation type="submission" date="2020-07" db="EMBL/GenBank/DDBJ databases">
        <authorList>
            <person name="Nieuwenhuis M."/>
            <person name="Van De Peppel L.J.J."/>
        </authorList>
    </citation>
    <scope>NUCLEOTIDE SEQUENCE</scope>
    <source>
        <strain evidence="1">AP01</strain>
        <tissue evidence="1">Mycelium</tissue>
    </source>
</reference>
<evidence type="ECO:0000313" key="1">
    <source>
        <dbReference type="EMBL" id="KAG5640534.1"/>
    </source>
</evidence>
<proteinExistence type="predicted"/>